<gene>
    <name evidence="3" type="ORF">ACFQ21_19015</name>
</gene>
<reference evidence="4" key="1">
    <citation type="journal article" date="2019" name="Int. J. Syst. Evol. Microbiol.">
        <title>The Global Catalogue of Microorganisms (GCM) 10K type strain sequencing project: providing services to taxonomists for standard genome sequencing and annotation.</title>
        <authorList>
            <consortium name="The Broad Institute Genomics Platform"/>
            <consortium name="The Broad Institute Genome Sequencing Center for Infectious Disease"/>
            <person name="Wu L."/>
            <person name="Ma J."/>
        </authorList>
    </citation>
    <scope>NUCLEOTIDE SEQUENCE [LARGE SCALE GENOMIC DNA]</scope>
    <source>
        <strain evidence="4">CCUG 58938</strain>
    </source>
</reference>
<dbReference type="Gene3D" id="3.60.21.10">
    <property type="match status" value="1"/>
</dbReference>
<dbReference type="Proteomes" id="UP001597112">
    <property type="component" value="Unassembled WGS sequence"/>
</dbReference>
<dbReference type="InterPro" id="IPR029052">
    <property type="entry name" value="Metallo-depent_PP-like"/>
</dbReference>
<name>A0ABW3K8Q7_9BACT</name>
<dbReference type="SUPFAM" id="SSF49363">
    <property type="entry name" value="Purple acid phosphatase, N-terminal domain"/>
    <property type="match status" value="1"/>
</dbReference>
<dbReference type="EC" id="3.1.-.-" evidence="3"/>
<keyword evidence="4" id="KW-1185">Reference proteome</keyword>
<accession>A0ABW3K8Q7</accession>
<keyword evidence="3" id="KW-0378">Hydrolase</keyword>
<evidence type="ECO:0000313" key="3">
    <source>
        <dbReference type="EMBL" id="MFD1001427.1"/>
    </source>
</evidence>
<dbReference type="EMBL" id="JBHTKA010000007">
    <property type="protein sequence ID" value="MFD1001427.1"/>
    <property type="molecule type" value="Genomic_DNA"/>
</dbReference>
<feature type="domain" description="Calcineurin-like phosphoesterase" evidence="2">
    <location>
        <begin position="129"/>
        <end position="307"/>
    </location>
</feature>
<dbReference type="PANTHER" id="PTHR45867:SF3">
    <property type="entry name" value="ACID PHOSPHATASE TYPE 7"/>
    <property type="match status" value="1"/>
</dbReference>
<proteinExistence type="predicted"/>
<dbReference type="InterPro" id="IPR008963">
    <property type="entry name" value="Purple_acid_Pase-like_N"/>
</dbReference>
<dbReference type="PANTHER" id="PTHR45867">
    <property type="entry name" value="PURPLE ACID PHOSPHATASE"/>
    <property type="match status" value="1"/>
</dbReference>
<sequence>MTQLRIIFIVTIILGSHLCNGQQTIPQVLRTPYLQTALADSVSILWKTTSGANCKIMVRAENTTWRTAIGTVVKAKYGYMNTATIHGLQRGVRYQYRIFTDDQELLKKDSLDFISPVDTKHPFSFFTAGDIGEPVGEGGKPDKMAVGITKLKDRPNFGLLLGDIVYPNGESEGYDKHLFPYFKDVFTKIPTFAVLGNHDWVVNPEENFLKEWKLPGNGHYYSFDYSNAHFIGLDSKNGDFHEFEKQKAWLANDLAKAQGKYDWIIVFLHHNGISCTYKEDYTKVMELYPLFEQYKVDVVLNGHAHTYERLNPMNGQGQPIQKHINTPNVYRQPEGFISITAGSGGKLRGFGTDPTYYAPDPERCSHPKLVAFSKHLWAFMQIHIDGKQLWAEAIDTKDGSVFDYFRIVKQ</sequence>
<evidence type="ECO:0000256" key="1">
    <source>
        <dbReference type="ARBA" id="ARBA00022729"/>
    </source>
</evidence>
<dbReference type="InterPro" id="IPR004843">
    <property type="entry name" value="Calcineurin-like_PHP"/>
</dbReference>
<evidence type="ECO:0000313" key="4">
    <source>
        <dbReference type="Proteomes" id="UP001597112"/>
    </source>
</evidence>
<protein>
    <submittedName>
        <fullName evidence="3">Purple acid phosphatase family protein</fullName>
        <ecNumber evidence="3">3.1.-.-</ecNumber>
    </submittedName>
</protein>
<comment type="caution">
    <text evidence="3">The sequence shown here is derived from an EMBL/GenBank/DDBJ whole genome shotgun (WGS) entry which is preliminary data.</text>
</comment>
<dbReference type="SUPFAM" id="SSF56300">
    <property type="entry name" value="Metallo-dependent phosphatases"/>
    <property type="match status" value="1"/>
</dbReference>
<dbReference type="GO" id="GO:0016787">
    <property type="term" value="F:hydrolase activity"/>
    <property type="evidence" value="ECO:0007669"/>
    <property type="project" value="UniProtKB-KW"/>
</dbReference>
<evidence type="ECO:0000259" key="2">
    <source>
        <dbReference type="Pfam" id="PF00149"/>
    </source>
</evidence>
<organism evidence="3 4">
    <name type="scientific">Ohtaekwangia kribbensis</name>
    <dbReference type="NCBI Taxonomy" id="688913"/>
    <lineage>
        <taxon>Bacteria</taxon>
        <taxon>Pseudomonadati</taxon>
        <taxon>Bacteroidota</taxon>
        <taxon>Cytophagia</taxon>
        <taxon>Cytophagales</taxon>
        <taxon>Fulvivirgaceae</taxon>
        <taxon>Ohtaekwangia</taxon>
    </lineage>
</organism>
<dbReference type="Pfam" id="PF00149">
    <property type="entry name" value="Metallophos"/>
    <property type="match status" value="1"/>
</dbReference>
<dbReference type="RefSeq" id="WP_377581196.1">
    <property type="nucleotide sequence ID" value="NZ_JBHTKA010000007.1"/>
</dbReference>
<keyword evidence="1" id="KW-0732">Signal</keyword>